<evidence type="ECO:0000256" key="1">
    <source>
        <dbReference type="SAM" id="Phobius"/>
    </source>
</evidence>
<sequence length="341" mass="39880">MGSITCIHGLRLYSLLWTVMVHSYLQLYAVGENRYRRTITERSFIYQIVGNATFSVDTFFFISGMLVVVLFFRSAKKISNCSSEHIISKTEYIAKTSYQILISILYRYLRLTPAYLFVIVFNEIALKWTYEKSVFTPGIMDHITCNKYWWRNILYINNWYPFNEMCMIWSWYLANDMQLYVVAIILLVLSMRFMKTSVFLLALITLCSWITSIYFSILHNYSYKVAEPFGSFDILYDKPWQRITPYIMGMLTGYIIYFKKTPPKVSGIVNLLLWITSVSIIFGLIFGVWDGQLSVPATAVYVSLGHTDNCFLRKCCPIIYTSIFYIFVARSTGDQTFETCF</sequence>
<feature type="transmembrane region" description="Helical" evidence="1">
    <location>
        <begin position="169"/>
        <end position="191"/>
    </location>
</feature>
<feature type="domain" description="Acyltransferase 3" evidence="2">
    <location>
        <begin position="6"/>
        <end position="301"/>
    </location>
</feature>
<keyword evidence="1" id="KW-0472">Membrane</keyword>
<feature type="transmembrane region" description="Helical" evidence="1">
    <location>
        <begin position="239"/>
        <end position="257"/>
    </location>
</feature>
<keyword evidence="1" id="KW-1133">Transmembrane helix</keyword>
<keyword evidence="1" id="KW-0812">Transmembrane</keyword>
<proteinExistence type="predicted"/>
<accession>A0A8D8FIG6</accession>
<reference evidence="3" key="1">
    <citation type="submission" date="2021-05" db="EMBL/GenBank/DDBJ databases">
        <authorList>
            <person name="Alioto T."/>
            <person name="Alioto T."/>
            <person name="Gomez Garrido J."/>
        </authorList>
    </citation>
    <scope>NUCLEOTIDE SEQUENCE</scope>
</reference>
<feature type="transmembrane region" description="Helical" evidence="1">
    <location>
        <begin position="198"/>
        <end position="219"/>
    </location>
</feature>
<dbReference type="PANTHER" id="PTHR11161">
    <property type="entry name" value="O-ACYLTRANSFERASE"/>
    <property type="match status" value="1"/>
</dbReference>
<dbReference type="EMBL" id="HBUE01071036">
    <property type="protein sequence ID" value="CAG6472646.1"/>
    <property type="molecule type" value="Transcribed_RNA"/>
</dbReference>
<dbReference type="InterPro" id="IPR052728">
    <property type="entry name" value="O2_lipid_transport_reg"/>
</dbReference>
<name>A0A8D8FIG6_CULPI</name>
<dbReference type="AlphaFoldDB" id="A0A8D8FIG6"/>
<dbReference type="GO" id="GO:0016747">
    <property type="term" value="F:acyltransferase activity, transferring groups other than amino-acyl groups"/>
    <property type="evidence" value="ECO:0007669"/>
    <property type="project" value="InterPro"/>
</dbReference>
<feature type="transmembrane region" description="Helical" evidence="1">
    <location>
        <begin position="43"/>
        <end position="72"/>
    </location>
</feature>
<feature type="transmembrane region" description="Helical" evidence="1">
    <location>
        <begin position="269"/>
        <end position="289"/>
    </location>
</feature>
<evidence type="ECO:0000313" key="3">
    <source>
        <dbReference type="EMBL" id="CAG6472646.1"/>
    </source>
</evidence>
<dbReference type="PANTHER" id="PTHR11161:SF69">
    <property type="entry name" value="NOSE RESISTANT TO FLUOXETINE PROTEIN 6-LIKE PROTEIN"/>
    <property type="match status" value="1"/>
</dbReference>
<dbReference type="Pfam" id="PF01757">
    <property type="entry name" value="Acyl_transf_3"/>
    <property type="match status" value="1"/>
</dbReference>
<organism evidence="3">
    <name type="scientific">Culex pipiens</name>
    <name type="common">House mosquito</name>
    <dbReference type="NCBI Taxonomy" id="7175"/>
    <lineage>
        <taxon>Eukaryota</taxon>
        <taxon>Metazoa</taxon>
        <taxon>Ecdysozoa</taxon>
        <taxon>Arthropoda</taxon>
        <taxon>Hexapoda</taxon>
        <taxon>Insecta</taxon>
        <taxon>Pterygota</taxon>
        <taxon>Neoptera</taxon>
        <taxon>Endopterygota</taxon>
        <taxon>Diptera</taxon>
        <taxon>Nematocera</taxon>
        <taxon>Culicoidea</taxon>
        <taxon>Culicidae</taxon>
        <taxon>Culicinae</taxon>
        <taxon>Culicini</taxon>
        <taxon>Culex</taxon>
        <taxon>Culex</taxon>
    </lineage>
</organism>
<feature type="transmembrane region" description="Helical" evidence="1">
    <location>
        <begin position="12"/>
        <end position="31"/>
    </location>
</feature>
<evidence type="ECO:0000259" key="2">
    <source>
        <dbReference type="Pfam" id="PF01757"/>
    </source>
</evidence>
<protein>
    <submittedName>
        <fullName evidence="3">Nose resistant to fluoxetine protein 6</fullName>
    </submittedName>
</protein>
<dbReference type="InterPro" id="IPR002656">
    <property type="entry name" value="Acyl_transf_3_dom"/>
</dbReference>